<dbReference type="OrthoDB" id="10645664at2759"/>
<evidence type="ECO:0000259" key="1">
    <source>
        <dbReference type="Pfam" id="PF00211"/>
    </source>
</evidence>
<dbReference type="AlphaFoldDB" id="A0A1J4L628"/>
<organism evidence="2 3">
    <name type="scientific">Tritrichomonas foetus</name>
    <dbReference type="NCBI Taxonomy" id="1144522"/>
    <lineage>
        <taxon>Eukaryota</taxon>
        <taxon>Metamonada</taxon>
        <taxon>Parabasalia</taxon>
        <taxon>Tritrichomonadida</taxon>
        <taxon>Tritrichomonadidae</taxon>
        <taxon>Tritrichomonas</taxon>
    </lineage>
</organism>
<dbReference type="Gene3D" id="3.30.70.1230">
    <property type="entry name" value="Nucleotide cyclase"/>
    <property type="match status" value="1"/>
</dbReference>
<dbReference type="GO" id="GO:0035556">
    <property type="term" value="P:intracellular signal transduction"/>
    <property type="evidence" value="ECO:0007669"/>
    <property type="project" value="InterPro"/>
</dbReference>
<proteinExistence type="predicted"/>
<reference evidence="2" key="1">
    <citation type="submission" date="2016-10" db="EMBL/GenBank/DDBJ databases">
        <authorList>
            <person name="Benchimol M."/>
            <person name="Almeida L.G."/>
            <person name="Vasconcelos A.T."/>
            <person name="Perreira-Neves A."/>
            <person name="Rosa I.A."/>
            <person name="Tasca T."/>
            <person name="Bogo M.R."/>
            <person name="de Souza W."/>
        </authorList>
    </citation>
    <scope>NUCLEOTIDE SEQUENCE [LARGE SCALE GENOMIC DNA]</scope>
    <source>
        <strain evidence="2">K</strain>
    </source>
</reference>
<comment type="caution">
    <text evidence="2">The sequence shown here is derived from an EMBL/GenBank/DDBJ whole genome shotgun (WGS) entry which is preliminary data.</text>
</comment>
<dbReference type="Proteomes" id="UP000179807">
    <property type="component" value="Unassembled WGS sequence"/>
</dbReference>
<name>A0A1J4L628_9EUKA</name>
<evidence type="ECO:0000313" key="3">
    <source>
        <dbReference type="Proteomes" id="UP000179807"/>
    </source>
</evidence>
<dbReference type="VEuPathDB" id="TrichDB:TRFO_02484"/>
<evidence type="ECO:0000313" key="2">
    <source>
        <dbReference type="EMBL" id="OHT17468.1"/>
    </source>
</evidence>
<dbReference type="EMBL" id="MLAK01000002">
    <property type="protein sequence ID" value="OHT17468.1"/>
    <property type="molecule type" value="Genomic_DNA"/>
</dbReference>
<dbReference type="GeneID" id="94825417"/>
<dbReference type="Pfam" id="PF00211">
    <property type="entry name" value="Guanylate_cyc"/>
    <property type="match status" value="1"/>
</dbReference>
<gene>
    <name evidence="2" type="ORF">TRFO_02484</name>
</gene>
<keyword evidence="3" id="KW-1185">Reference proteome</keyword>
<dbReference type="InterPro" id="IPR001054">
    <property type="entry name" value="A/G_cyclase"/>
</dbReference>
<dbReference type="RefSeq" id="XP_068370604.1">
    <property type="nucleotide sequence ID" value="XM_068490713.1"/>
</dbReference>
<feature type="domain" description="Guanylate cyclase" evidence="1">
    <location>
        <begin position="118"/>
        <end position="257"/>
    </location>
</feature>
<dbReference type="GO" id="GO:0009190">
    <property type="term" value="P:cyclic nucleotide biosynthetic process"/>
    <property type="evidence" value="ECO:0007669"/>
    <property type="project" value="InterPro"/>
</dbReference>
<dbReference type="InterPro" id="IPR029787">
    <property type="entry name" value="Nucleotide_cyclase"/>
</dbReference>
<sequence>MRLMLEQDDDLQCNYPIQCICGDEETVNTTVNVFPVHDKANHISNFVLLIEDRRESSEIEAKLEAAKKESAMLMTQLIPREAEAFLADKEEDFAFSANSITVVTVQILDATVMVNDPNDSLDELFGQIENIAKAYPPFIKVKTLFDTSFFVGGLFSEDTTHAKIAVEFAKNIRNELSKELPDTGKPRFEVAIMTGGPLICGLESVGTHKSFEVIGQILDQTFELQISAPPDSIIMTESTKALLTEQDFEGVTEGPPYLQQNTYVFN</sequence>
<dbReference type="SUPFAM" id="SSF55073">
    <property type="entry name" value="Nucleotide cyclase"/>
    <property type="match status" value="1"/>
</dbReference>
<accession>A0A1J4L628</accession>
<protein>
    <submittedName>
        <fullName evidence="2">Guanylate cyclase</fullName>
    </submittedName>
</protein>